<gene>
    <name evidence="2" type="ORF">ACFFVB_18400</name>
</gene>
<feature type="coiled-coil region" evidence="1">
    <location>
        <begin position="114"/>
        <end position="141"/>
    </location>
</feature>
<sequence length="727" mass="79262">MKGFKSKAFTQTLLGFAAFLGWGAEVPIKDNALAVSDEDKQKLQDALGESFDLDTVLGAINKEITEAADAEGSKQIALSAVHKELKAMLDQTSLGAEEKEKLLETDANDAAGLATQLQAVNRDLTAQITGMKQEIQKLADSAEGDVPAAIINAIPGAAKVMHSASHLFASNKGYDSFDGRNWNKLAAGHTTMATDFSDKVQVEKLNGDVDLYYRENPDKIKSLHRDMFGLPAFWPKRLNVDDKVSDGTIVSAEITQARKLPWLPKNKQKIEAEEGRIFPVQIDAEFIGYNLQKMEASWLNMMNKEGSQAYKVSFVMFLVSELDKKARVEDRVSSIKAIHVATPDDATEAGRMINRQDGLLFQIWRAIFVTKKLKPFQLGLPTTANIVDYIDALIKALPDDVREQFGLKLYLSPDWLKAYKRRYEQTHGTYNDYSGYPTNPKDYNNIDFEPLVDLTGLDCMFITFDDNIEVLENIPAEKGKYHFEMLKRIMYIFADYKLGIRLIHIGTTTKDGDPLEFKVQSIWSNDAPLFKSDFYIPVFDDETGVVNAKYSNLEVSAGWKTTITEFSNTYEGQIIRVKGNTSLAGATTVADGTKISLTGDVAFNLKSGGTLTLIANGDGTVTEVKRTATPEALPTGTIDFNGTTIDANSGKSFAYKGGAATVTAITGGVEGKIIVINGGAGGALTFANVAGNIAIGSAAVLADGDDNITFANIDGVWTETARTIAAA</sequence>
<evidence type="ECO:0000256" key="1">
    <source>
        <dbReference type="SAM" id="Coils"/>
    </source>
</evidence>
<protein>
    <submittedName>
        <fullName evidence="2">Uncharacterized protein</fullName>
    </submittedName>
</protein>
<comment type="caution">
    <text evidence="2">The sequence shown here is derived from an EMBL/GenBank/DDBJ whole genome shotgun (WGS) entry which is preliminary data.</text>
</comment>
<name>A0ABV5F7G8_9FLAO</name>
<dbReference type="Proteomes" id="UP001589605">
    <property type="component" value="Unassembled WGS sequence"/>
</dbReference>
<evidence type="ECO:0000313" key="3">
    <source>
        <dbReference type="Proteomes" id="UP001589605"/>
    </source>
</evidence>
<proteinExistence type="predicted"/>
<accession>A0ABV5F7G8</accession>
<dbReference type="EMBL" id="JBHMEZ010000032">
    <property type="protein sequence ID" value="MFB9055058.1"/>
    <property type="molecule type" value="Genomic_DNA"/>
</dbReference>
<keyword evidence="1" id="KW-0175">Coiled coil</keyword>
<evidence type="ECO:0000313" key="2">
    <source>
        <dbReference type="EMBL" id="MFB9055058.1"/>
    </source>
</evidence>
<organism evidence="2 3">
    <name type="scientific">Formosa undariae</name>
    <dbReference type="NCBI Taxonomy" id="1325436"/>
    <lineage>
        <taxon>Bacteria</taxon>
        <taxon>Pseudomonadati</taxon>
        <taxon>Bacteroidota</taxon>
        <taxon>Flavobacteriia</taxon>
        <taxon>Flavobacteriales</taxon>
        <taxon>Flavobacteriaceae</taxon>
        <taxon>Formosa</taxon>
    </lineage>
</organism>
<dbReference type="RefSeq" id="WP_382384743.1">
    <property type="nucleotide sequence ID" value="NZ_JBHMEZ010000032.1"/>
</dbReference>
<keyword evidence="3" id="KW-1185">Reference proteome</keyword>
<reference evidence="2 3" key="1">
    <citation type="submission" date="2024-09" db="EMBL/GenBank/DDBJ databases">
        <authorList>
            <person name="Sun Q."/>
            <person name="Mori K."/>
        </authorList>
    </citation>
    <scope>NUCLEOTIDE SEQUENCE [LARGE SCALE GENOMIC DNA]</scope>
    <source>
        <strain evidence="2 3">CECT 8286</strain>
    </source>
</reference>